<comment type="caution">
    <text evidence="1">The sequence shown here is derived from an EMBL/GenBank/DDBJ whole genome shotgun (WGS) entry which is preliminary data.</text>
</comment>
<protein>
    <submittedName>
        <fullName evidence="1">Uncharacterized protein</fullName>
    </submittedName>
</protein>
<organism evidence="1 2">
    <name type="scientific">Staurois parvus</name>
    <dbReference type="NCBI Taxonomy" id="386267"/>
    <lineage>
        <taxon>Eukaryota</taxon>
        <taxon>Metazoa</taxon>
        <taxon>Chordata</taxon>
        <taxon>Craniata</taxon>
        <taxon>Vertebrata</taxon>
        <taxon>Euteleostomi</taxon>
        <taxon>Amphibia</taxon>
        <taxon>Batrachia</taxon>
        <taxon>Anura</taxon>
        <taxon>Neobatrachia</taxon>
        <taxon>Ranoidea</taxon>
        <taxon>Ranidae</taxon>
        <taxon>Staurois</taxon>
    </lineage>
</organism>
<evidence type="ECO:0000313" key="2">
    <source>
        <dbReference type="Proteomes" id="UP001162483"/>
    </source>
</evidence>
<keyword evidence="2" id="KW-1185">Reference proteome</keyword>
<evidence type="ECO:0000313" key="1">
    <source>
        <dbReference type="EMBL" id="CAI9596611.1"/>
    </source>
</evidence>
<reference evidence="1" key="1">
    <citation type="submission" date="2023-05" db="EMBL/GenBank/DDBJ databases">
        <authorList>
            <person name="Stuckert A."/>
        </authorList>
    </citation>
    <scope>NUCLEOTIDE SEQUENCE</scope>
</reference>
<dbReference type="Proteomes" id="UP001162483">
    <property type="component" value="Unassembled WGS sequence"/>
</dbReference>
<gene>
    <name evidence="1" type="ORF">SPARVUS_LOCUS12090961</name>
</gene>
<dbReference type="EMBL" id="CATNWA010016934">
    <property type="protein sequence ID" value="CAI9596611.1"/>
    <property type="molecule type" value="Genomic_DNA"/>
</dbReference>
<sequence>MGSSALKIGPLLPIKDWHLREWGGGGDRYPNLTGTRSHFRCDRLGDRKWKLSSYPPSPKSCGM</sequence>
<proteinExistence type="predicted"/>
<name>A0ABN9FM61_9NEOB</name>
<accession>A0ABN9FM61</accession>